<accession>A0A6A5U7J5</accession>
<feature type="compositionally biased region" description="Polar residues" evidence="1">
    <location>
        <begin position="51"/>
        <end position="64"/>
    </location>
</feature>
<organism evidence="3 4">
    <name type="scientific">Byssothecium circinans</name>
    <dbReference type="NCBI Taxonomy" id="147558"/>
    <lineage>
        <taxon>Eukaryota</taxon>
        <taxon>Fungi</taxon>
        <taxon>Dikarya</taxon>
        <taxon>Ascomycota</taxon>
        <taxon>Pezizomycotina</taxon>
        <taxon>Dothideomycetes</taxon>
        <taxon>Pleosporomycetidae</taxon>
        <taxon>Pleosporales</taxon>
        <taxon>Massarineae</taxon>
        <taxon>Massarinaceae</taxon>
        <taxon>Byssothecium</taxon>
    </lineage>
</organism>
<dbReference type="Proteomes" id="UP000800035">
    <property type="component" value="Unassembled WGS sequence"/>
</dbReference>
<keyword evidence="4" id="KW-1185">Reference proteome</keyword>
<feature type="region of interest" description="Disordered" evidence="1">
    <location>
        <begin position="22"/>
        <end position="64"/>
    </location>
</feature>
<gene>
    <name evidence="3" type="ORF">CC80DRAFT_262349</name>
</gene>
<evidence type="ECO:0000256" key="1">
    <source>
        <dbReference type="SAM" id="MobiDB-lite"/>
    </source>
</evidence>
<evidence type="ECO:0000313" key="3">
    <source>
        <dbReference type="EMBL" id="KAF1960668.1"/>
    </source>
</evidence>
<reference evidence="3" key="1">
    <citation type="journal article" date="2020" name="Stud. Mycol.">
        <title>101 Dothideomycetes genomes: a test case for predicting lifestyles and emergence of pathogens.</title>
        <authorList>
            <person name="Haridas S."/>
            <person name="Albert R."/>
            <person name="Binder M."/>
            <person name="Bloem J."/>
            <person name="Labutti K."/>
            <person name="Salamov A."/>
            <person name="Andreopoulos B."/>
            <person name="Baker S."/>
            <person name="Barry K."/>
            <person name="Bills G."/>
            <person name="Bluhm B."/>
            <person name="Cannon C."/>
            <person name="Castanera R."/>
            <person name="Culley D."/>
            <person name="Daum C."/>
            <person name="Ezra D."/>
            <person name="Gonzalez J."/>
            <person name="Henrissat B."/>
            <person name="Kuo A."/>
            <person name="Liang C."/>
            <person name="Lipzen A."/>
            <person name="Lutzoni F."/>
            <person name="Magnuson J."/>
            <person name="Mondo S."/>
            <person name="Nolan M."/>
            <person name="Ohm R."/>
            <person name="Pangilinan J."/>
            <person name="Park H.-J."/>
            <person name="Ramirez L."/>
            <person name="Alfaro M."/>
            <person name="Sun H."/>
            <person name="Tritt A."/>
            <person name="Yoshinaga Y."/>
            <person name="Zwiers L.-H."/>
            <person name="Turgeon B."/>
            <person name="Goodwin S."/>
            <person name="Spatafora J."/>
            <person name="Crous P."/>
            <person name="Grigoriev I."/>
        </authorList>
    </citation>
    <scope>NUCLEOTIDE SEQUENCE</scope>
    <source>
        <strain evidence="3">CBS 675.92</strain>
    </source>
</reference>
<proteinExistence type="predicted"/>
<protein>
    <recommendedName>
        <fullName evidence="5">Secreted protein</fullName>
    </recommendedName>
</protein>
<name>A0A6A5U7J5_9PLEO</name>
<feature type="signal peptide" evidence="2">
    <location>
        <begin position="1"/>
        <end position="18"/>
    </location>
</feature>
<keyword evidence="2" id="KW-0732">Signal</keyword>
<evidence type="ECO:0000256" key="2">
    <source>
        <dbReference type="SAM" id="SignalP"/>
    </source>
</evidence>
<dbReference type="AlphaFoldDB" id="A0A6A5U7J5"/>
<sequence length="96" mass="10799">MKMITIFCLLAVVPCMRYVPNSNSNSSTTTQTIKQPPIYLKGTTKQKRHQQPPTSNLPGYKKQSNNINRIHSCATMHACIHNSSVHRSCSSKIKIK</sequence>
<feature type="chain" id="PRO_5025695164" description="Secreted protein" evidence="2">
    <location>
        <begin position="19"/>
        <end position="96"/>
    </location>
</feature>
<dbReference type="EMBL" id="ML976982">
    <property type="protein sequence ID" value="KAF1960668.1"/>
    <property type="molecule type" value="Genomic_DNA"/>
</dbReference>
<evidence type="ECO:0008006" key="5">
    <source>
        <dbReference type="Google" id="ProtNLM"/>
    </source>
</evidence>
<evidence type="ECO:0000313" key="4">
    <source>
        <dbReference type="Proteomes" id="UP000800035"/>
    </source>
</evidence>